<dbReference type="EMBL" id="AODM01000076">
    <property type="protein sequence ID" value="EUJ46205.1"/>
    <property type="molecule type" value="Genomic_DNA"/>
</dbReference>
<dbReference type="CDD" id="cd00009">
    <property type="entry name" value="AAA"/>
    <property type="match status" value="1"/>
</dbReference>
<dbReference type="InterPro" id="IPR002611">
    <property type="entry name" value="IstB_ATP-bd"/>
</dbReference>
<dbReference type="Pfam" id="PF01695">
    <property type="entry name" value="IstB_IS21"/>
    <property type="match status" value="1"/>
</dbReference>
<dbReference type="AlphaFoldDB" id="W7DAU7"/>
<dbReference type="InterPro" id="IPR027417">
    <property type="entry name" value="P-loop_NTPase"/>
</dbReference>
<proteinExistence type="predicted"/>
<dbReference type="SUPFAM" id="SSF52540">
    <property type="entry name" value="P-loop containing nucleoside triphosphate hydrolases"/>
    <property type="match status" value="1"/>
</dbReference>
<evidence type="ECO:0000259" key="1">
    <source>
        <dbReference type="Pfam" id="PF01695"/>
    </source>
</evidence>
<dbReference type="PATRIC" id="fig|1265822.4.peg.3906"/>
<dbReference type="Proteomes" id="UP000019241">
    <property type="component" value="Unassembled WGS sequence"/>
</dbReference>
<feature type="domain" description="IstB-like ATP-binding" evidence="1">
    <location>
        <begin position="73"/>
        <end position="215"/>
    </location>
</feature>
<organism evidence="2 3">
    <name type="scientific">Listeria fleischmannii FSL S10-1203</name>
    <dbReference type="NCBI Taxonomy" id="1265822"/>
    <lineage>
        <taxon>Bacteria</taxon>
        <taxon>Bacillati</taxon>
        <taxon>Bacillota</taxon>
        <taxon>Bacilli</taxon>
        <taxon>Bacillales</taxon>
        <taxon>Listeriaceae</taxon>
        <taxon>Listeria</taxon>
    </lineage>
</organism>
<dbReference type="RefSeq" id="WP_052006917.1">
    <property type="nucleotide sequence ID" value="NZ_AODM01000076.1"/>
</dbReference>
<dbReference type="Gene3D" id="3.40.50.300">
    <property type="entry name" value="P-loop containing nucleotide triphosphate hydrolases"/>
    <property type="match status" value="1"/>
</dbReference>
<dbReference type="GO" id="GO:0005524">
    <property type="term" value="F:ATP binding"/>
    <property type="evidence" value="ECO:0007669"/>
    <property type="project" value="InterPro"/>
</dbReference>
<comment type="caution">
    <text evidence="2">The sequence shown here is derived from an EMBL/GenBank/DDBJ whole genome shotgun (WGS) entry which is preliminary data.</text>
</comment>
<sequence>MMRVGETELCPVCHRETENQKLSAQVQENAQRIHEEKQLEQLFQNSLFEDVQNLQAGFKNYRTESNTEAQANKHRMIDVARAYASGKVFNTWLYGNPGTGKTHLAIATVRNVNKETAGNLTCAFVNTSQLMQEIRSTFSNGYAGSESEKSYIARCVAPDLLVLDDLGAESGRIGTNNQASDFVHRVLYEISSGRQHKITMITTNLTFGELENIYDKKLISRLKGEHVALDFTKTEDHRSKKLDWEAMKGDA</sequence>
<dbReference type="PANTHER" id="PTHR30050:SF4">
    <property type="entry name" value="ATP-BINDING PROTEIN RV3427C IN INSERTION SEQUENCE-RELATED"/>
    <property type="match status" value="1"/>
</dbReference>
<reference evidence="2 3" key="1">
    <citation type="submission" date="2012-12" db="EMBL/GenBank/DDBJ databases">
        <title>Novel taxa of Listeriaceae from agricultural environments in the United States.</title>
        <authorList>
            <person name="den Bakker H.C."/>
            <person name="Allred A."/>
            <person name="Warchocki S."/>
            <person name="Wright E.M."/>
            <person name="Burrell A."/>
            <person name="Nightingale K.K."/>
            <person name="Kephart D."/>
            <person name="Wiedmann M."/>
        </authorList>
    </citation>
    <scope>NUCLEOTIDE SEQUENCE [LARGE SCALE GENOMIC DNA]</scope>
    <source>
        <strain evidence="2 3">FSL S10-1203</strain>
    </source>
</reference>
<dbReference type="PANTHER" id="PTHR30050">
    <property type="entry name" value="CHROMOSOMAL REPLICATION INITIATOR PROTEIN DNAA"/>
    <property type="match status" value="1"/>
</dbReference>
<dbReference type="GO" id="GO:0006260">
    <property type="term" value="P:DNA replication"/>
    <property type="evidence" value="ECO:0007669"/>
    <property type="project" value="TreeGrafter"/>
</dbReference>
<protein>
    <submittedName>
        <fullName evidence="2">ATPase</fullName>
    </submittedName>
</protein>
<name>W7DAU7_9LIST</name>
<evidence type="ECO:0000313" key="3">
    <source>
        <dbReference type="Proteomes" id="UP000019241"/>
    </source>
</evidence>
<accession>W7DAU7</accession>
<gene>
    <name evidence="2" type="ORF">MCOL2_19119</name>
</gene>
<evidence type="ECO:0000313" key="2">
    <source>
        <dbReference type="EMBL" id="EUJ46205.1"/>
    </source>
</evidence>